<reference evidence="1 2" key="1">
    <citation type="submission" date="2022-04" db="EMBL/GenBank/DDBJ databases">
        <title>Genome sequence of C. roseum typestrain.</title>
        <authorList>
            <person name="Poehlein A."/>
            <person name="Schoch T."/>
            <person name="Duerre P."/>
            <person name="Daniel R."/>
        </authorList>
    </citation>
    <scope>NUCLEOTIDE SEQUENCE [LARGE SCALE GENOMIC DNA]</scope>
    <source>
        <strain evidence="1 2">DSM 7320</strain>
    </source>
</reference>
<organism evidence="1 2">
    <name type="scientific">Clostridium felsineum</name>
    <dbReference type="NCBI Taxonomy" id="36839"/>
    <lineage>
        <taxon>Bacteria</taxon>
        <taxon>Bacillati</taxon>
        <taxon>Bacillota</taxon>
        <taxon>Clostridia</taxon>
        <taxon>Eubacteriales</taxon>
        <taxon>Clostridiaceae</taxon>
        <taxon>Clostridium</taxon>
    </lineage>
</organism>
<dbReference type="Proteomes" id="UP000190951">
    <property type="component" value="Chromosome"/>
</dbReference>
<dbReference type="KEGG" id="crw:CROST_031820"/>
<name>A0A1S8L322_9CLOT</name>
<accession>A0A1S8L322</accession>
<evidence type="ECO:0000313" key="1">
    <source>
        <dbReference type="EMBL" id="URZ12460.1"/>
    </source>
</evidence>
<keyword evidence="2" id="KW-1185">Reference proteome</keyword>
<evidence type="ECO:0000313" key="2">
    <source>
        <dbReference type="Proteomes" id="UP000190951"/>
    </source>
</evidence>
<sequence length="203" mass="23036">MKKAIYIAIDMVLNIICILIFIEGIRIGNEAKAPFLNDYDNISGPLKIGAVLFVFGKSIFKSYFKVKNNNRGWVSEKSLSARKVFGIMFIVVSLLLIFGAWAQNDELQDNLKDYYGGKTVNDIVVITGLDFDKPKGSKNKIISAVHAKSIKNNKKIDFYDNIYSEYEFYIGETYKIKYLPTTNRILSVKKEGNDIMNKGDDSE</sequence>
<proteinExistence type="predicted"/>
<dbReference type="RefSeq" id="WP_077832656.1">
    <property type="nucleotide sequence ID" value="NZ_CP096983.1"/>
</dbReference>
<gene>
    <name evidence="1" type="ORF">CROST_031820</name>
</gene>
<dbReference type="AlphaFoldDB" id="A0A1S8L322"/>
<dbReference type="EMBL" id="CP096983">
    <property type="protein sequence ID" value="URZ12460.1"/>
    <property type="molecule type" value="Genomic_DNA"/>
</dbReference>
<protein>
    <submittedName>
        <fullName evidence="1">Uncharacterized protein</fullName>
    </submittedName>
</protein>
<dbReference type="STRING" id="84029.CROST_27550"/>